<accession>A0A5J5HYW8</accession>
<evidence type="ECO:0000313" key="5">
    <source>
        <dbReference type="EMBL" id="KAA9028352.1"/>
    </source>
</evidence>
<dbReference type="InterPro" id="IPR016181">
    <property type="entry name" value="Acyl_CoA_acyltransferase"/>
</dbReference>
<dbReference type="CDD" id="cd04301">
    <property type="entry name" value="NAT_SF"/>
    <property type="match status" value="1"/>
</dbReference>
<dbReference type="PROSITE" id="PS51186">
    <property type="entry name" value="GNAT"/>
    <property type="match status" value="1"/>
</dbReference>
<keyword evidence="7" id="KW-1185">Reference proteome</keyword>
<evidence type="ECO:0000256" key="1">
    <source>
        <dbReference type="ARBA" id="ARBA00022679"/>
    </source>
</evidence>
<keyword evidence="2" id="KW-0012">Acyltransferase</keyword>
<evidence type="ECO:0000256" key="2">
    <source>
        <dbReference type="ARBA" id="ARBA00023315"/>
    </source>
</evidence>
<evidence type="ECO:0000313" key="7">
    <source>
        <dbReference type="Proteomes" id="UP000326364"/>
    </source>
</evidence>
<dbReference type="InterPro" id="IPR050832">
    <property type="entry name" value="Bact_Acetyltransf"/>
</dbReference>
<dbReference type="Gene3D" id="3.40.630.30">
    <property type="match status" value="1"/>
</dbReference>
<dbReference type="Proteomes" id="UP000326364">
    <property type="component" value="Unassembled WGS sequence"/>
</dbReference>
<dbReference type="SUPFAM" id="SSF55729">
    <property type="entry name" value="Acyl-CoA N-acyltransferases (Nat)"/>
    <property type="match status" value="1"/>
</dbReference>
<dbReference type="Proteomes" id="UP000325933">
    <property type="component" value="Unassembled WGS sequence"/>
</dbReference>
<dbReference type="EMBL" id="VYQB01000009">
    <property type="protein sequence ID" value="KAA9015940.1"/>
    <property type="molecule type" value="Genomic_DNA"/>
</dbReference>
<dbReference type="PANTHER" id="PTHR43877:SF1">
    <property type="entry name" value="ACETYLTRANSFERASE"/>
    <property type="match status" value="1"/>
</dbReference>
<evidence type="ECO:0000259" key="3">
    <source>
        <dbReference type="PROSITE" id="PS51186"/>
    </source>
</evidence>
<feature type="domain" description="N-acetyltransferase" evidence="3">
    <location>
        <begin position="3"/>
        <end position="177"/>
    </location>
</feature>
<gene>
    <name evidence="5" type="ORF">F4U95_14675</name>
    <name evidence="4" type="ORF">F4U96_13545</name>
</gene>
<dbReference type="Pfam" id="PF00583">
    <property type="entry name" value="Acetyltransf_1"/>
    <property type="match status" value="1"/>
</dbReference>
<proteinExistence type="predicted"/>
<keyword evidence="1 5" id="KW-0808">Transferase</keyword>
<dbReference type="AlphaFoldDB" id="A0A5J5HYW8"/>
<comment type="caution">
    <text evidence="5">The sequence shown here is derived from an EMBL/GenBank/DDBJ whole genome shotgun (WGS) entry which is preliminary data.</text>
</comment>
<evidence type="ECO:0000313" key="6">
    <source>
        <dbReference type="Proteomes" id="UP000325933"/>
    </source>
</evidence>
<dbReference type="EMBL" id="VYQA01000010">
    <property type="protein sequence ID" value="KAA9028352.1"/>
    <property type="molecule type" value="Genomic_DNA"/>
</dbReference>
<dbReference type="GO" id="GO:0016747">
    <property type="term" value="F:acyltransferase activity, transferring groups other than amino-acyl groups"/>
    <property type="evidence" value="ECO:0007669"/>
    <property type="project" value="InterPro"/>
</dbReference>
<dbReference type="PANTHER" id="PTHR43877">
    <property type="entry name" value="AMINOALKYLPHOSPHONATE N-ACETYLTRANSFERASE-RELATED-RELATED"/>
    <property type="match status" value="1"/>
</dbReference>
<name>A0A5J5HYW8_9SPHN</name>
<dbReference type="InterPro" id="IPR000182">
    <property type="entry name" value="GNAT_dom"/>
</dbReference>
<organism evidence="5 6">
    <name type="scientific">Sphingobium limneticum</name>
    <dbReference type="NCBI Taxonomy" id="1007511"/>
    <lineage>
        <taxon>Bacteria</taxon>
        <taxon>Pseudomonadati</taxon>
        <taxon>Pseudomonadota</taxon>
        <taxon>Alphaproteobacteria</taxon>
        <taxon>Sphingomonadales</taxon>
        <taxon>Sphingomonadaceae</taxon>
        <taxon>Sphingobium</taxon>
    </lineage>
</organism>
<protein>
    <submittedName>
        <fullName evidence="5">GNAT family N-acetyltransferase</fullName>
    </submittedName>
</protein>
<sequence>MTLTIRPALSSDVEALSILKLTAFRQTFIDGFAVPYPPADLAQFEQESYGVDRVAAELADPTHATWVAQDADGALLAYAHVGPCKLPHPDASADQGELYQLYALNAAQGQGMGGALMRVAMDWLAAAMPGPVWLGVWSGNDRAQAIYGRAGFTKVGEYGFRVGSWTDHEYIFCRDGTDQSL</sequence>
<reference evidence="6 7" key="1">
    <citation type="submission" date="2019-09" db="EMBL/GenBank/DDBJ databases">
        <authorList>
            <person name="Feng G."/>
        </authorList>
    </citation>
    <scope>NUCLEOTIDE SEQUENCE [LARGE SCALE GENOMIC DNA]</scope>
    <source>
        <strain evidence="5 6">KACC 19283</strain>
        <strain evidence="4 7">KACC 19284</strain>
    </source>
</reference>
<evidence type="ECO:0000313" key="4">
    <source>
        <dbReference type="EMBL" id="KAA9015940.1"/>
    </source>
</evidence>